<sequence>MAVDTTQAPARERVARALAQRPEGTTAATLVEATGASRPSVSKALTALERDGHARRHRHEPEESERPLPDTWYPTAPASPPDDTAEERPQSAAEPRPCADDDAEPGEEAAAPPAASASDAEPEGAEPQPAVRRTRDGRPVARPGQLRALVAQHLIDYPDSEFTPGEIAKVLSRSAGAVANALEKLTATGEAHRTCDAPRRYQTRPQGE</sequence>
<dbReference type="AlphaFoldDB" id="A0A841EFL6"/>
<protein>
    <submittedName>
        <fullName evidence="3">Putative transcriptional regulator</fullName>
    </submittedName>
</protein>
<gene>
    <name evidence="3" type="ORF">HNR25_003870</name>
</gene>
<dbReference type="InterPro" id="IPR000835">
    <property type="entry name" value="HTH_MarR-typ"/>
</dbReference>
<feature type="domain" description="HTH marR-type" evidence="2">
    <location>
        <begin position="13"/>
        <end position="60"/>
    </location>
</feature>
<evidence type="ECO:0000259" key="2">
    <source>
        <dbReference type="Pfam" id="PF12802"/>
    </source>
</evidence>
<dbReference type="RefSeq" id="WP_184637342.1">
    <property type="nucleotide sequence ID" value="NZ_BAABKT010000012.1"/>
</dbReference>
<organism evidence="3 4">
    <name type="scientific">Streptomonospora salina</name>
    <dbReference type="NCBI Taxonomy" id="104205"/>
    <lineage>
        <taxon>Bacteria</taxon>
        <taxon>Bacillati</taxon>
        <taxon>Actinomycetota</taxon>
        <taxon>Actinomycetes</taxon>
        <taxon>Streptosporangiales</taxon>
        <taxon>Nocardiopsidaceae</taxon>
        <taxon>Streptomonospora</taxon>
    </lineage>
</organism>
<reference evidence="3 4" key="1">
    <citation type="submission" date="2020-08" db="EMBL/GenBank/DDBJ databases">
        <title>Sequencing the genomes of 1000 actinobacteria strains.</title>
        <authorList>
            <person name="Klenk H.-P."/>
        </authorList>
    </citation>
    <scope>NUCLEOTIDE SEQUENCE [LARGE SCALE GENOMIC DNA]</scope>
    <source>
        <strain evidence="3 4">DSM 44593</strain>
    </source>
</reference>
<dbReference type="Proteomes" id="UP000578077">
    <property type="component" value="Unassembled WGS sequence"/>
</dbReference>
<evidence type="ECO:0000256" key="1">
    <source>
        <dbReference type="SAM" id="MobiDB-lite"/>
    </source>
</evidence>
<name>A0A841EFL6_9ACTN</name>
<dbReference type="SUPFAM" id="SSF46785">
    <property type="entry name" value="Winged helix' DNA-binding domain"/>
    <property type="match status" value="1"/>
</dbReference>
<dbReference type="Gene3D" id="1.10.10.10">
    <property type="entry name" value="Winged helix-like DNA-binding domain superfamily/Winged helix DNA-binding domain"/>
    <property type="match status" value="1"/>
</dbReference>
<dbReference type="EMBL" id="JACHLY010000001">
    <property type="protein sequence ID" value="MBB6000119.1"/>
    <property type="molecule type" value="Genomic_DNA"/>
</dbReference>
<dbReference type="GO" id="GO:0003700">
    <property type="term" value="F:DNA-binding transcription factor activity"/>
    <property type="evidence" value="ECO:0007669"/>
    <property type="project" value="InterPro"/>
</dbReference>
<feature type="region of interest" description="Disordered" evidence="1">
    <location>
        <begin position="1"/>
        <end position="145"/>
    </location>
</feature>
<dbReference type="Pfam" id="PF12802">
    <property type="entry name" value="MarR_2"/>
    <property type="match status" value="1"/>
</dbReference>
<feature type="compositionally biased region" description="Low complexity" evidence="1">
    <location>
        <begin position="108"/>
        <end position="119"/>
    </location>
</feature>
<comment type="caution">
    <text evidence="3">The sequence shown here is derived from an EMBL/GenBank/DDBJ whole genome shotgun (WGS) entry which is preliminary data.</text>
</comment>
<dbReference type="InterPro" id="IPR036390">
    <property type="entry name" value="WH_DNA-bd_sf"/>
</dbReference>
<feature type="compositionally biased region" description="Basic and acidic residues" evidence="1">
    <location>
        <begin position="59"/>
        <end position="68"/>
    </location>
</feature>
<evidence type="ECO:0000313" key="4">
    <source>
        <dbReference type="Proteomes" id="UP000578077"/>
    </source>
</evidence>
<keyword evidence="4" id="KW-1185">Reference proteome</keyword>
<dbReference type="InterPro" id="IPR036388">
    <property type="entry name" value="WH-like_DNA-bd_sf"/>
</dbReference>
<evidence type="ECO:0000313" key="3">
    <source>
        <dbReference type="EMBL" id="MBB6000119.1"/>
    </source>
</evidence>
<proteinExistence type="predicted"/>
<accession>A0A841EFL6</accession>